<dbReference type="Proteomes" id="UP001595789">
    <property type="component" value="Unassembled WGS sequence"/>
</dbReference>
<organism evidence="1 2">
    <name type="scientific">Pedobacter lithocola</name>
    <dbReference type="NCBI Taxonomy" id="1908239"/>
    <lineage>
        <taxon>Bacteria</taxon>
        <taxon>Pseudomonadati</taxon>
        <taxon>Bacteroidota</taxon>
        <taxon>Sphingobacteriia</taxon>
        <taxon>Sphingobacteriales</taxon>
        <taxon>Sphingobacteriaceae</taxon>
        <taxon>Pedobacter</taxon>
    </lineage>
</organism>
<evidence type="ECO:0000313" key="2">
    <source>
        <dbReference type="Proteomes" id="UP001595789"/>
    </source>
</evidence>
<evidence type="ECO:0000313" key="1">
    <source>
        <dbReference type="EMBL" id="MFC4209906.1"/>
    </source>
</evidence>
<keyword evidence="2" id="KW-1185">Reference proteome</keyword>
<evidence type="ECO:0008006" key="3">
    <source>
        <dbReference type="Google" id="ProtNLM"/>
    </source>
</evidence>
<name>A0ABV8P789_9SPHI</name>
<comment type="caution">
    <text evidence="1">The sequence shown here is derived from an EMBL/GenBank/DDBJ whole genome shotgun (WGS) entry which is preliminary data.</text>
</comment>
<dbReference type="RefSeq" id="WP_378981182.1">
    <property type="nucleotide sequence ID" value="NZ_JBHSBW010000003.1"/>
</dbReference>
<dbReference type="EMBL" id="JBHSBW010000003">
    <property type="protein sequence ID" value="MFC4209906.1"/>
    <property type="molecule type" value="Genomic_DNA"/>
</dbReference>
<dbReference type="InterPro" id="IPR036525">
    <property type="entry name" value="Tubulin/FtsZ_GTPase_sf"/>
</dbReference>
<protein>
    <recommendedName>
        <fullName evidence="3">Tubulin like</fullName>
    </recommendedName>
</protein>
<dbReference type="SUPFAM" id="SSF52490">
    <property type="entry name" value="Tubulin nucleotide-binding domain-like"/>
    <property type="match status" value="1"/>
</dbReference>
<proteinExistence type="predicted"/>
<dbReference type="Gene3D" id="3.40.50.1440">
    <property type="entry name" value="Tubulin/FtsZ, GTPase domain"/>
    <property type="match status" value="1"/>
</dbReference>
<sequence>MPRLFVFAIGGTGARVLKSLTMLLASGVKTSGYDIIPIIIDPHKDLPELKDCKNMLRLYSKIHKSLFSGHQPASERIFFQVNMQSLSETAKSGLKEGFDFDERIDETFGEFLSYNAIDSQDSNRGLLDLLYNEQTLNTKLSVGFKGNPNIGSVVLNSFEDSDWYKSFEKIFDSGDRIFVISSIFGGTGASGLPLLIKNLRKSKNKEIKSAFIGALPVMPYFKLSEPDAESQHKDIDSNNFITKTKSALSYYEGHLQQVNALYYLADPHEQSVPYVNDESRQNNKAHLVELIGASAILDFAGRDFIGDSENQFQYSLKMGTSDVDFRNIGEDLNDRIRTELINYHTFNIIHPYIKTMPKATVKDTEGFDQDFFRSGFIRDLEEFNTQYFQAWLSGLGENDRRFYPFNLSIKDDRLHNMVIGGEVGERTMLGFRKVNYDTSNFINQMESIRKDFAAIPSALKATRYIVLAEEAIRTVNANKIKVN</sequence>
<gene>
    <name evidence="1" type="ORF">ACFOWA_01855</name>
</gene>
<reference evidence="2" key="1">
    <citation type="journal article" date="2019" name="Int. J. Syst. Evol. Microbiol.">
        <title>The Global Catalogue of Microorganisms (GCM) 10K type strain sequencing project: providing services to taxonomists for standard genome sequencing and annotation.</title>
        <authorList>
            <consortium name="The Broad Institute Genomics Platform"/>
            <consortium name="The Broad Institute Genome Sequencing Center for Infectious Disease"/>
            <person name="Wu L."/>
            <person name="Ma J."/>
        </authorList>
    </citation>
    <scope>NUCLEOTIDE SEQUENCE [LARGE SCALE GENOMIC DNA]</scope>
    <source>
        <strain evidence="2">CCM 8691</strain>
    </source>
</reference>
<accession>A0ABV8P789</accession>